<feature type="region of interest" description="Disordered" evidence="1">
    <location>
        <begin position="676"/>
        <end position="704"/>
    </location>
</feature>
<feature type="compositionally biased region" description="Low complexity" evidence="1">
    <location>
        <begin position="686"/>
        <end position="696"/>
    </location>
</feature>
<feature type="region of interest" description="Disordered" evidence="1">
    <location>
        <begin position="347"/>
        <end position="368"/>
    </location>
</feature>
<feature type="region of interest" description="Disordered" evidence="1">
    <location>
        <begin position="592"/>
        <end position="611"/>
    </location>
</feature>
<feature type="region of interest" description="Disordered" evidence="1">
    <location>
        <begin position="468"/>
        <end position="493"/>
    </location>
</feature>
<evidence type="ECO:0000313" key="3">
    <source>
        <dbReference type="Proteomes" id="UP001153365"/>
    </source>
</evidence>
<feature type="region of interest" description="Disordered" evidence="1">
    <location>
        <begin position="385"/>
        <end position="406"/>
    </location>
</feature>
<name>A0AAV0AWH1_PHAPC</name>
<proteinExistence type="predicted"/>
<protein>
    <submittedName>
        <fullName evidence="2">Uncharacterized protein</fullName>
    </submittedName>
</protein>
<accession>A0AAV0AWH1</accession>
<gene>
    <name evidence="2" type="ORF">PPACK8108_LOCUS9432</name>
</gene>
<reference evidence="2" key="1">
    <citation type="submission" date="2022-06" db="EMBL/GenBank/DDBJ databases">
        <authorList>
            <consortium name="SYNGENTA / RWTH Aachen University"/>
        </authorList>
    </citation>
    <scope>NUCLEOTIDE SEQUENCE</scope>
</reference>
<feature type="region of interest" description="Disordered" evidence="1">
    <location>
        <begin position="427"/>
        <end position="455"/>
    </location>
</feature>
<evidence type="ECO:0000313" key="2">
    <source>
        <dbReference type="EMBL" id="CAH7674539.1"/>
    </source>
</evidence>
<dbReference type="Proteomes" id="UP001153365">
    <property type="component" value="Unassembled WGS sequence"/>
</dbReference>
<organism evidence="2 3">
    <name type="scientific">Phakopsora pachyrhizi</name>
    <name type="common">Asian soybean rust disease fungus</name>
    <dbReference type="NCBI Taxonomy" id="170000"/>
    <lineage>
        <taxon>Eukaryota</taxon>
        <taxon>Fungi</taxon>
        <taxon>Dikarya</taxon>
        <taxon>Basidiomycota</taxon>
        <taxon>Pucciniomycotina</taxon>
        <taxon>Pucciniomycetes</taxon>
        <taxon>Pucciniales</taxon>
        <taxon>Phakopsoraceae</taxon>
        <taxon>Phakopsora</taxon>
    </lineage>
</organism>
<dbReference type="AlphaFoldDB" id="A0AAV0AWH1"/>
<keyword evidence="3" id="KW-1185">Reference proteome</keyword>
<evidence type="ECO:0000256" key="1">
    <source>
        <dbReference type="SAM" id="MobiDB-lite"/>
    </source>
</evidence>
<sequence length="704" mass="78338">MPAAYLNEPIRFFDGGNSLTSTLRSTWLSKPEISKTNEMAMDLNKGFEKASQPAPNQVSWSEKDVKKLESFNYRGDRAIASQYRDMMNSFTSPGQIILHNRNKESLALFSKKLNKIPDVDKEALEQWAKSEFKERIHLASESPDEFKSAKSALEWNLKRATSKQEVWWTEKDLENWNENSLDETIVAKFGDLLRFDNEREDFVININANEFYKNIMKLLKGTHTYSLLKTMKNWPLKEIDYMRGMKSNSSRRSLFDIRVGQIYQNSGGLNGQDQERLLLSLFKSGDLWHQEVSTGEATKFKYINNLKYDTIISKNFEENAISKRKGRRLLRENYNIIKQGSLKNGANLDGVFTQSPPAPKSNYHPLASSKELGENSKYTTHGISVDGVQALPPPAPRANNSPIIPARHLSDNSRVSVEEFQKNHVALDGAKSPSPPAPKANRNPGVPNRHLHDNSRGSVQEFQKNDVALDGTKPQSPPAPKSNYHPLPPSKELSENSKYVRHGISVDGVQAIPPPAPRANNSPIIPARHLSDNSRVSVQEFQKNDVAVDGAQTLPPPAPRANNSPIIPARHLSDSSGANVQEFEKNDIAVDGAQELPPPAPRANNSPIIPARHLSDNSRVSIQEFRNNYVAVDGAQALPPPAPRANNSPIIPARHLSDNSRVSVQEFQTNDVAVDGAQALPPPAPRANNRPIIPARHLSDNSVA</sequence>
<dbReference type="EMBL" id="CALTRL010002040">
    <property type="protein sequence ID" value="CAH7674539.1"/>
    <property type="molecule type" value="Genomic_DNA"/>
</dbReference>
<comment type="caution">
    <text evidence="2">The sequence shown here is derived from an EMBL/GenBank/DDBJ whole genome shotgun (WGS) entry which is preliminary data.</text>
</comment>